<dbReference type="FunFam" id="3.40.640.10:FF:000004">
    <property type="entry name" value="Acetylornithine aminotransferase"/>
    <property type="match status" value="1"/>
</dbReference>
<dbReference type="Pfam" id="PF00202">
    <property type="entry name" value="Aminotran_3"/>
    <property type="match status" value="1"/>
</dbReference>
<comment type="similarity">
    <text evidence="3">Belongs to the class-III pyridoxal-phosphate-dependent aminotransferase family.</text>
</comment>
<gene>
    <name evidence="4" type="primary">gabT</name>
</gene>
<name>A0A075H5I2_9ARCH</name>
<dbReference type="PROSITE" id="PS00600">
    <property type="entry name" value="AA_TRANSFER_CLASS_3"/>
    <property type="match status" value="1"/>
</dbReference>
<dbReference type="GO" id="GO:0042802">
    <property type="term" value="F:identical protein binding"/>
    <property type="evidence" value="ECO:0007669"/>
    <property type="project" value="TreeGrafter"/>
</dbReference>
<keyword evidence="2 3" id="KW-0663">Pyridoxal phosphate</keyword>
<dbReference type="GO" id="GO:0034386">
    <property type="term" value="F:4-aminobutyrate:2-oxoglutarate transaminase activity"/>
    <property type="evidence" value="ECO:0007669"/>
    <property type="project" value="UniProtKB-EC"/>
</dbReference>
<evidence type="ECO:0000256" key="3">
    <source>
        <dbReference type="RuleBase" id="RU003560"/>
    </source>
</evidence>
<evidence type="ECO:0000256" key="2">
    <source>
        <dbReference type="ARBA" id="ARBA00022898"/>
    </source>
</evidence>
<dbReference type="InterPro" id="IPR015422">
    <property type="entry name" value="PyrdxlP-dep_Trfase_small"/>
</dbReference>
<proteinExistence type="inferred from homology"/>
<reference evidence="4" key="1">
    <citation type="journal article" date="2014" name="Genome Biol. Evol.">
        <title>Pangenome evidence for extensive interdomain horizontal transfer affecting lineage core and shell genes in uncultured planktonic thaumarchaeota and euryarchaeota.</title>
        <authorList>
            <person name="Deschamps P."/>
            <person name="Zivanovic Y."/>
            <person name="Moreira D."/>
            <person name="Rodriguez-Valera F."/>
            <person name="Lopez-Garcia P."/>
        </authorList>
    </citation>
    <scope>NUCLEOTIDE SEQUENCE</scope>
</reference>
<dbReference type="Gene3D" id="3.90.1150.10">
    <property type="entry name" value="Aspartate Aminotransferase, domain 1"/>
    <property type="match status" value="1"/>
</dbReference>
<protein>
    <submittedName>
        <fullName evidence="4">4-aminobutyrate aminotransferase and related aminotransferases (GabT)</fullName>
        <ecNumber evidence="4">2.6.1.19</ecNumber>
    </submittedName>
</protein>
<keyword evidence="4" id="KW-0032">Aminotransferase</keyword>
<dbReference type="EMBL" id="KF900854">
    <property type="protein sequence ID" value="AIF09183.1"/>
    <property type="molecule type" value="Genomic_DNA"/>
</dbReference>
<keyword evidence="4" id="KW-0808">Transferase</keyword>
<dbReference type="InterPro" id="IPR005814">
    <property type="entry name" value="Aminotrans_3"/>
</dbReference>
<dbReference type="SUPFAM" id="SSF53383">
    <property type="entry name" value="PLP-dependent transferases"/>
    <property type="match status" value="1"/>
</dbReference>
<dbReference type="AlphaFoldDB" id="A0A075H5I2"/>
<dbReference type="PANTHER" id="PTHR11986">
    <property type="entry name" value="AMINOTRANSFERASE CLASS III"/>
    <property type="match status" value="1"/>
</dbReference>
<evidence type="ECO:0000256" key="1">
    <source>
        <dbReference type="ARBA" id="ARBA00001933"/>
    </source>
</evidence>
<dbReference type="InterPro" id="IPR015424">
    <property type="entry name" value="PyrdxlP-dep_Trfase"/>
</dbReference>
<dbReference type="EC" id="2.6.1.19" evidence="4"/>
<sequence length="462" mass="51419">MDTEIDSTDTSTGRQDTYHFSITPTNVPKIATKYRKIVTSIPPENSIPILNELRKYEPESMSLELPVVWDRAEDFQVFDENGNCWIDFCAGTFVTNTGHRNPKICNAISEIVNNNFLHNYYFPSKIRAKLVKKLHDMTAVNLEKVFLLTTGAETIECCIKLARIYGRKINPKKIGIVSFVGAMHGKTLGALMVGGKTKEKHWIANHDPDMHHLPFPKESSDDEVFHNHMKQLEQSGVDLSTIAAFMVESYQGWGALFYPKNYIKALRKWADDNHAIVIFDEIQAGFGRTGKLFAYEHYEVEADLVCCGKGISSGLPLSAVLGRSELIDVDLSLNSTHGGNPVCCAATLASLELLESENLIVESERKGVILKQELTRIKNHFPSRIEIFGKGLVFAIHVRKSSTNELDVELVDKIIEKAMQQGVLLIRTGTGTIKIGPPLTIADDALIEGVSVIEEIISDCLS</sequence>
<dbReference type="PIRSF" id="PIRSF000521">
    <property type="entry name" value="Transaminase_4ab_Lys_Orn"/>
    <property type="match status" value="1"/>
</dbReference>
<dbReference type="InterPro" id="IPR015421">
    <property type="entry name" value="PyrdxlP-dep_Trfase_major"/>
</dbReference>
<organism evidence="4">
    <name type="scientific">uncultured marine thaumarchaeote KM3_35_D03</name>
    <dbReference type="NCBI Taxonomy" id="1456132"/>
    <lineage>
        <taxon>Archaea</taxon>
        <taxon>Nitrososphaerota</taxon>
        <taxon>environmental samples</taxon>
    </lineage>
</organism>
<comment type="cofactor">
    <cofactor evidence="1">
        <name>pyridoxal 5'-phosphate</name>
        <dbReference type="ChEBI" id="CHEBI:597326"/>
    </cofactor>
</comment>
<accession>A0A075H5I2</accession>
<dbReference type="InterPro" id="IPR050103">
    <property type="entry name" value="Class-III_PLP-dep_AT"/>
</dbReference>
<dbReference type="GO" id="GO:0030170">
    <property type="term" value="F:pyridoxal phosphate binding"/>
    <property type="evidence" value="ECO:0007669"/>
    <property type="project" value="InterPro"/>
</dbReference>
<evidence type="ECO:0000313" key="4">
    <source>
        <dbReference type="EMBL" id="AIF09183.1"/>
    </source>
</evidence>
<dbReference type="InterPro" id="IPR049704">
    <property type="entry name" value="Aminotrans_3_PPA_site"/>
</dbReference>
<dbReference type="Gene3D" id="3.40.640.10">
    <property type="entry name" value="Type I PLP-dependent aspartate aminotransferase-like (Major domain)"/>
    <property type="match status" value="1"/>
</dbReference>
<dbReference type="CDD" id="cd00610">
    <property type="entry name" value="OAT_like"/>
    <property type="match status" value="1"/>
</dbReference>